<evidence type="ECO:0000313" key="4">
    <source>
        <dbReference type="EMBL" id="WFF42873.1"/>
    </source>
</evidence>
<keyword evidence="2" id="KW-1133">Transmembrane helix</keyword>
<evidence type="ECO:0000256" key="1">
    <source>
        <dbReference type="ARBA" id="ARBA00029447"/>
    </source>
</evidence>
<evidence type="ECO:0000259" key="3">
    <source>
        <dbReference type="PROSITE" id="PS50192"/>
    </source>
</evidence>
<name>A0ABY8FJ84_9GAMM</name>
<evidence type="ECO:0000256" key="2">
    <source>
        <dbReference type="SAM" id="Phobius"/>
    </source>
</evidence>
<accession>A0ABY8FJ84</accession>
<gene>
    <name evidence="4" type="ORF">EVC62_15980</name>
</gene>
<proteinExistence type="inferred from homology"/>
<organism evidence="4 5">
    <name type="scientific">Salinicola endophyticus</name>
    <dbReference type="NCBI Taxonomy" id="1949083"/>
    <lineage>
        <taxon>Bacteria</taxon>
        <taxon>Pseudomonadati</taxon>
        <taxon>Pseudomonadota</taxon>
        <taxon>Gammaproteobacteria</taxon>
        <taxon>Oceanospirillales</taxon>
        <taxon>Halomonadaceae</taxon>
        <taxon>Salinicola</taxon>
    </lineage>
</organism>
<dbReference type="Proteomes" id="UP001321526">
    <property type="component" value="Chromosome"/>
</dbReference>
<sequence length="118" mass="12844">MAMSEVPRQGSQLDRIETSIDDLRSINTQILDRLTRMEERQNVHATEMGKQEGRLDDHAQRIRDLELATAVAGSTGDSRHQVSSQRWSMVGAVLLVALGACLSAGSEIITDLIGRGGS</sequence>
<evidence type="ECO:0000313" key="5">
    <source>
        <dbReference type="Proteomes" id="UP001321526"/>
    </source>
</evidence>
<keyword evidence="2" id="KW-0472">Membrane</keyword>
<keyword evidence="5" id="KW-1185">Reference proteome</keyword>
<feature type="domain" description="T-SNARE coiled-coil homology" evidence="3">
    <location>
        <begin position="1"/>
        <end position="37"/>
    </location>
</feature>
<feature type="transmembrane region" description="Helical" evidence="2">
    <location>
        <begin position="87"/>
        <end position="109"/>
    </location>
</feature>
<dbReference type="RefSeq" id="WP_157958974.1">
    <property type="nucleotide sequence ID" value="NZ_CP035631.1"/>
</dbReference>
<dbReference type="PROSITE" id="PS50192">
    <property type="entry name" value="T_SNARE"/>
    <property type="match status" value="1"/>
</dbReference>
<dbReference type="InterPro" id="IPR000727">
    <property type="entry name" value="T_SNARE_dom"/>
</dbReference>
<keyword evidence="2" id="KW-0812">Transmembrane</keyword>
<comment type="similarity">
    <text evidence="1">Belongs to the methyl-accepting chemotaxis (MCP) protein family.</text>
</comment>
<dbReference type="EMBL" id="CP035631">
    <property type="protein sequence ID" value="WFF42873.1"/>
    <property type="molecule type" value="Genomic_DNA"/>
</dbReference>
<protein>
    <recommendedName>
        <fullName evidence="3">t-SNARE coiled-coil homology domain-containing protein</fullName>
    </recommendedName>
</protein>
<reference evidence="4 5" key="1">
    <citation type="submission" date="2019-01" db="EMBL/GenBank/DDBJ databases">
        <title>Genome sequence of Salinicola endophyticus REST5.</title>
        <authorList>
            <person name="Nascimento F.X."/>
        </authorList>
    </citation>
    <scope>NUCLEOTIDE SEQUENCE [LARGE SCALE GENOMIC DNA]</scope>
    <source>
        <strain evidence="4 5">REST5</strain>
    </source>
</reference>